<evidence type="ECO:0000313" key="3">
    <source>
        <dbReference type="EMBL" id="SEG02881.1"/>
    </source>
</evidence>
<dbReference type="Pfam" id="PF04851">
    <property type="entry name" value="ResIII"/>
    <property type="match status" value="1"/>
</dbReference>
<dbReference type="InterPro" id="IPR050742">
    <property type="entry name" value="Helicase_Restrict-Modif_Enz"/>
</dbReference>
<dbReference type="InterPro" id="IPR027417">
    <property type="entry name" value="P-loop_NTPase"/>
</dbReference>
<dbReference type="REBASE" id="11587">
    <property type="entry name" value="NmfORF2179P"/>
</dbReference>
<reference evidence="2" key="1">
    <citation type="submission" date="2005-08" db="EMBL/GenBank/DDBJ databases">
        <title>Complete sequence of Chromosome 1 of Nitrosospira multiformis ATCC 25196.</title>
        <authorList>
            <consortium name="US DOE Joint Genome Institute"/>
            <person name="Copeland A."/>
            <person name="Lucas S."/>
            <person name="Lapidus A."/>
            <person name="Barry K."/>
            <person name="Detter J.C."/>
            <person name="Glavina T."/>
            <person name="Hammon N."/>
            <person name="Israni S."/>
            <person name="Pitluck S."/>
            <person name="Chain P."/>
            <person name="Malfatti S."/>
            <person name="Shin M."/>
            <person name="Vergez L."/>
            <person name="Schmutz J."/>
            <person name="Larimer F."/>
            <person name="Land M."/>
            <person name="Hauser L."/>
            <person name="Kyrpides N."/>
            <person name="Lykidis A."/>
            <person name="Richardson P."/>
        </authorList>
    </citation>
    <scope>NUCLEOTIDE SEQUENCE</scope>
    <source>
        <strain evidence="2">ATCC 25196</strain>
    </source>
</reference>
<dbReference type="AlphaFoldDB" id="Q2Y701"/>
<dbReference type="PANTHER" id="PTHR47396">
    <property type="entry name" value="TYPE I RESTRICTION ENZYME ECOKI R PROTEIN"/>
    <property type="match status" value="1"/>
</dbReference>
<dbReference type="Proteomes" id="UP000236751">
    <property type="component" value="Unassembled WGS sequence"/>
</dbReference>
<gene>
    <name evidence="2" type="ordered locus">Nmul_A2178</name>
    <name evidence="3" type="ORF">SAMN05216403_12332</name>
</gene>
<dbReference type="GO" id="GO:0005829">
    <property type="term" value="C:cytosol"/>
    <property type="evidence" value="ECO:0007669"/>
    <property type="project" value="TreeGrafter"/>
</dbReference>
<dbReference type="SUPFAM" id="SSF52540">
    <property type="entry name" value="P-loop containing nucleoside triphosphate hydrolases"/>
    <property type="match status" value="2"/>
</dbReference>
<dbReference type="RefSeq" id="WP_011381477.1">
    <property type="nucleotide sequence ID" value="NC_007614.1"/>
</dbReference>
<dbReference type="EMBL" id="CP000103">
    <property type="protein sequence ID" value="ABB75470.1"/>
    <property type="molecule type" value="Genomic_DNA"/>
</dbReference>
<accession>Q2Y701</accession>
<dbReference type="PANTHER" id="PTHR47396:SF1">
    <property type="entry name" value="ATP-DEPENDENT HELICASE IRC3-RELATED"/>
    <property type="match status" value="1"/>
</dbReference>
<dbReference type="OrthoDB" id="9803459at2"/>
<name>Q2Y701_NITMU</name>
<evidence type="ECO:0000259" key="1">
    <source>
        <dbReference type="Pfam" id="PF04851"/>
    </source>
</evidence>
<dbReference type="GO" id="GO:0016787">
    <property type="term" value="F:hydrolase activity"/>
    <property type="evidence" value="ECO:0007669"/>
    <property type="project" value="InterPro"/>
</dbReference>
<reference evidence="4" key="2">
    <citation type="submission" date="2005-08" db="EMBL/GenBank/DDBJ databases">
        <title>Complete sequence of chromosome 1 of Nitrosospira multiformis ATCC 25196.</title>
        <authorList>
            <person name="Copeland A."/>
            <person name="Lucas S."/>
            <person name="Lapidus A."/>
            <person name="Barry K."/>
            <person name="Detter J.C."/>
            <person name="Glavina T."/>
            <person name="Hammon N."/>
            <person name="Israni S."/>
            <person name="Pitluck S."/>
            <person name="Chain P."/>
            <person name="Malfatti S."/>
            <person name="Shin M."/>
            <person name="Vergez L."/>
            <person name="Schmutz J."/>
            <person name="Larimer F."/>
            <person name="Land M."/>
            <person name="Hauser L."/>
            <person name="Kyrpides N."/>
            <person name="Lykidis A."/>
            <person name="Richardson P."/>
        </authorList>
    </citation>
    <scope>NUCLEOTIDE SEQUENCE [LARGE SCALE GENOMIC DNA]</scope>
    <source>
        <strain evidence="4">ATCC 25196 / NCIMB 11849 / C 71</strain>
    </source>
</reference>
<evidence type="ECO:0000313" key="4">
    <source>
        <dbReference type="Proteomes" id="UP000002718"/>
    </source>
</evidence>
<feature type="domain" description="Helicase/UvrB N-terminal" evidence="1">
    <location>
        <begin position="47"/>
        <end position="256"/>
    </location>
</feature>
<evidence type="ECO:0000313" key="5">
    <source>
        <dbReference type="Proteomes" id="UP000236751"/>
    </source>
</evidence>
<proteinExistence type="predicted"/>
<reference evidence="3 5" key="4">
    <citation type="submission" date="2016-10" db="EMBL/GenBank/DDBJ databases">
        <authorList>
            <person name="de Groot N.N."/>
        </authorList>
    </citation>
    <scope>NUCLEOTIDE SEQUENCE [LARGE SCALE GENOMIC DNA]</scope>
    <source>
        <strain evidence="3 5">Nl13</strain>
    </source>
</reference>
<dbReference type="GO" id="GO:0005524">
    <property type="term" value="F:ATP binding"/>
    <property type="evidence" value="ECO:0007669"/>
    <property type="project" value="InterPro"/>
</dbReference>
<dbReference type="eggNOG" id="COG3587">
    <property type="taxonomic scope" value="Bacteria"/>
</dbReference>
<dbReference type="InterPro" id="IPR006935">
    <property type="entry name" value="Helicase/UvrB_N"/>
</dbReference>
<dbReference type="GO" id="GO:0003677">
    <property type="term" value="F:DNA binding"/>
    <property type="evidence" value="ECO:0007669"/>
    <property type="project" value="InterPro"/>
</dbReference>
<evidence type="ECO:0000313" key="2">
    <source>
        <dbReference type="EMBL" id="ABB75470.1"/>
    </source>
</evidence>
<dbReference type="eggNOG" id="COG1061">
    <property type="taxonomic scope" value="Bacteria"/>
</dbReference>
<dbReference type="EMBL" id="FNVK01000023">
    <property type="protein sequence ID" value="SEG02881.1"/>
    <property type="molecule type" value="Genomic_DNA"/>
</dbReference>
<sequence>MRTTARHFGDRRAFRNEDLVLAIKPHDPCKWDESRYEAFLDALCGHREYQKTAIRAVLSYWLGGRYADLCQLAKENFEANEDLRHRWGRWDSMQSHLQLPAQLACSLDLATGTGKSFVLYGIAAILLAEGVVDRVLVLCPSNTIEAGLLAKFKELASNADLRDTLPAYARFSTPRVINASETIVDGALCVENYHAILDHVNSSIRDSLKGKGARVAVLNDEAHHVANETGTEAGKWKTFLQSADYGFRYVLAVSGTCYVGNDYFSDVVYRYSLRQAIEERFVKKVEYVSDMPATHGQEDYWQLIWQRHEDWKRKLKSRIIRPLTIVITQKIAACKQVAEDLTDWLTTWEKIKPEEARAKVLVVTSAKEHQANVAMLRTVDSLASKVEWIISVSMLSEGWDVKNVFQIVPHEERAFNSKLLIAQVLGRGLRRPVGWTGEDPIVTVFNHDAWSRRIKHLVDEILEIERRLSSRPLVESPYHFELHNLDYTRKEEITDHPQSGEYQIFAKGYVVLPSQVVDQSVTVEFEEALTGKHSKFGAILRQKTYSAEDVAEQLYLRLKSIDQETADAQDPEDRTNYAKRFPRDKCMAIVSESLKQAGITDGRITDDNRQKFLQAIGPLKRKATKRVVYVLSPQALVTFNTATRQADSCSAAELRRGTKTVFFTEGCRETLVDEQQEFFDEVVDADGDFVSGRVEVGNPADFKSPVNLAIADATPERKFMRELTKRENTKCLDTWLKNAAMNFYSLEYAWKKGEHPKRGEFSPDFFIKQGDWLFVAEIKDDGEISDLSPENVKKHEYASAHFTQLNAWLEKEGLSVRYQFNMVAPRDFNAFFQKLREYSLTGYRSVLDAAIINAGAKASDTTSASQPNSLHSN</sequence>
<keyword evidence="4" id="KW-1185">Reference proteome</keyword>
<dbReference type="Proteomes" id="UP000002718">
    <property type="component" value="Chromosome"/>
</dbReference>
<protein>
    <submittedName>
        <fullName evidence="2 3">Type III restriction enzyme</fullName>
    </submittedName>
</protein>
<reference evidence="2 4" key="3">
    <citation type="journal article" date="2008" name="Appl. Environ. Microbiol.">
        <title>Complete genome sequence of Nitrosospira multiformis, an ammonia-oxidizing bacterium from the soil environment.</title>
        <authorList>
            <person name="Norton J.M."/>
            <person name="Klotz M.G."/>
            <person name="Stein L.Y."/>
            <person name="Arp D.J."/>
            <person name="Bottomley P.J."/>
            <person name="Chain P.S."/>
            <person name="Hauser L.J."/>
            <person name="Land M.L."/>
            <person name="Larimer F.W."/>
            <person name="Shin M.W."/>
            <person name="Starkenburg S.R."/>
        </authorList>
    </citation>
    <scope>NUCLEOTIDE SEQUENCE [LARGE SCALE GENOMIC DNA]</scope>
    <source>
        <strain evidence="2">ATCC 25196</strain>
        <strain evidence="4">ATCC 25196 / NCIMB 11849 / C 71</strain>
    </source>
</reference>
<dbReference type="STRING" id="323848.Nmul_A2178"/>
<dbReference type="KEGG" id="nmu:Nmul_A2178"/>
<dbReference type="HOGENOM" id="CLU_369465_0_0_4"/>
<dbReference type="Gene3D" id="3.40.50.300">
    <property type="entry name" value="P-loop containing nucleotide triphosphate hydrolases"/>
    <property type="match status" value="2"/>
</dbReference>
<organism evidence="2 4">
    <name type="scientific">Nitrosospira multiformis (strain ATCC 25196 / NCIMB 11849 / C 71)</name>
    <dbReference type="NCBI Taxonomy" id="323848"/>
    <lineage>
        <taxon>Bacteria</taxon>
        <taxon>Pseudomonadati</taxon>
        <taxon>Pseudomonadota</taxon>
        <taxon>Betaproteobacteria</taxon>
        <taxon>Nitrosomonadales</taxon>
        <taxon>Nitrosomonadaceae</taxon>
        <taxon>Nitrosospira</taxon>
    </lineage>
</organism>